<dbReference type="AlphaFoldDB" id="A0AAX4PM24"/>
<dbReference type="InterPro" id="IPR015590">
    <property type="entry name" value="Aldehyde_DH_dom"/>
</dbReference>
<organism evidence="6 7">
    <name type="scientific">Chloropicon roscoffensis</name>
    <dbReference type="NCBI Taxonomy" id="1461544"/>
    <lineage>
        <taxon>Eukaryota</taxon>
        <taxon>Viridiplantae</taxon>
        <taxon>Chlorophyta</taxon>
        <taxon>Chloropicophyceae</taxon>
        <taxon>Chloropicales</taxon>
        <taxon>Chloropicaceae</taxon>
        <taxon>Chloropicon</taxon>
    </lineage>
</organism>
<gene>
    <name evidence="6" type="ORF">HKI87_17g85260</name>
</gene>
<dbReference type="InterPro" id="IPR016163">
    <property type="entry name" value="Ald_DH_C"/>
</dbReference>
<dbReference type="GO" id="GO:0004491">
    <property type="term" value="F:methylmalonate-semialdehyde dehydrogenase (acylating, NAD) activity"/>
    <property type="evidence" value="ECO:0007669"/>
    <property type="project" value="UniProtKB-EC"/>
</dbReference>
<accession>A0AAX4PM24</accession>
<dbReference type="NCBIfam" id="TIGR01722">
    <property type="entry name" value="MMSDH"/>
    <property type="match status" value="1"/>
</dbReference>
<dbReference type="Proteomes" id="UP001472866">
    <property type="component" value="Chromosome 17"/>
</dbReference>
<dbReference type="CDD" id="cd07085">
    <property type="entry name" value="ALDH_F6_MMSDH"/>
    <property type="match status" value="1"/>
</dbReference>
<dbReference type="PROSITE" id="PS00070">
    <property type="entry name" value="ALDEHYDE_DEHYDR_CYS"/>
    <property type="match status" value="1"/>
</dbReference>
<dbReference type="GO" id="GO:0005739">
    <property type="term" value="C:mitochondrion"/>
    <property type="evidence" value="ECO:0007669"/>
    <property type="project" value="TreeGrafter"/>
</dbReference>
<dbReference type="EC" id="1.2.1.27" evidence="2"/>
<dbReference type="Gene3D" id="3.40.605.10">
    <property type="entry name" value="Aldehyde Dehydrogenase, Chain A, domain 1"/>
    <property type="match status" value="1"/>
</dbReference>
<dbReference type="InterPro" id="IPR016160">
    <property type="entry name" value="Ald_DH_CS_CYS"/>
</dbReference>
<name>A0AAX4PM24_9CHLO</name>
<evidence type="ECO:0000259" key="5">
    <source>
        <dbReference type="Pfam" id="PF00171"/>
    </source>
</evidence>
<dbReference type="PANTHER" id="PTHR43866">
    <property type="entry name" value="MALONATE-SEMIALDEHYDE DEHYDROGENASE"/>
    <property type="match status" value="1"/>
</dbReference>
<dbReference type="FunFam" id="3.40.605.10:FF:000003">
    <property type="entry name" value="Methylmalonate-semialdehyde dehydrogenase [acylating]"/>
    <property type="match status" value="1"/>
</dbReference>
<dbReference type="Gene3D" id="3.40.309.10">
    <property type="entry name" value="Aldehyde Dehydrogenase, Chain A, domain 2"/>
    <property type="match status" value="1"/>
</dbReference>
<keyword evidence="4" id="KW-0520">NAD</keyword>
<keyword evidence="7" id="KW-1185">Reference proteome</keyword>
<evidence type="ECO:0000256" key="3">
    <source>
        <dbReference type="ARBA" id="ARBA00023002"/>
    </source>
</evidence>
<dbReference type="Pfam" id="PF00171">
    <property type="entry name" value="Aldedh"/>
    <property type="match status" value="1"/>
</dbReference>
<dbReference type="EMBL" id="CP151517">
    <property type="protein sequence ID" value="WZN66954.1"/>
    <property type="molecule type" value="Genomic_DNA"/>
</dbReference>
<dbReference type="InterPro" id="IPR016162">
    <property type="entry name" value="Ald_DH_N"/>
</dbReference>
<sequence>MSMLWSAALQLVKRSSSSALGGRASVIGCRSLSSSSSSDTAPLGVTSVPSVKMLIDGNFVESQAKDFVPLTNPATQEVIGHVPLCTPQEFENAVQSSKEAFKTWRNTPVQTRARVMLKFQELIRANFEELAVNVSVEQGKTLADARGDVFRGLEVVEFACSVPTISMGELMENVAGGIDTYSIRQPLGVVAGICPFNFPAMVPLWMYPLACTVGNTFVLKPSEQDPGASLMLAEMAMEAGLPKGVLNIVHGQHDIVNAICDHQDIRAISFVGGDGAGKHVYSRGTAAGKRVQSNMGAKNHAVVLPDAQVEATVSALTGAFAGAAGQRCMAISAAVFVGDAYDAFIDKIADKATGLKVSGGLEPGCDVGPMISPKAQERAEGLIAKGIEEGAVCVLDGRGYKPEGYEKGNFLAPTVLKDVTPDMTCYKEEIFGPVLCCLKANSLQEAIEIINANPYGNGTSLFTTNGAAARKFQNEIDVGQVGINIPIPVPLPMFSFTGSRGSFRGDLNFYGKAGMQFYTQWKTITARWPESDIPKTARAEGLSGVGASAPGQD</sequence>
<protein>
    <recommendedName>
        <fullName evidence="2">methylmalonate-semialdehyde dehydrogenase (CoA acylating)</fullName>
        <ecNumber evidence="2">1.2.1.27</ecNumber>
    </recommendedName>
</protein>
<dbReference type="SUPFAM" id="SSF53720">
    <property type="entry name" value="ALDH-like"/>
    <property type="match status" value="1"/>
</dbReference>
<evidence type="ECO:0000256" key="4">
    <source>
        <dbReference type="ARBA" id="ARBA00023027"/>
    </source>
</evidence>
<proteinExistence type="inferred from homology"/>
<dbReference type="InterPro" id="IPR016161">
    <property type="entry name" value="Ald_DH/histidinol_DH"/>
</dbReference>
<evidence type="ECO:0000313" key="6">
    <source>
        <dbReference type="EMBL" id="WZN66954.1"/>
    </source>
</evidence>
<dbReference type="GO" id="GO:0006574">
    <property type="term" value="P:L-valine catabolic process"/>
    <property type="evidence" value="ECO:0007669"/>
    <property type="project" value="TreeGrafter"/>
</dbReference>
<dbReference type="InterPro" id="IPR010061">
    <property type="entry name" value="MeMal-semiAld_DH"/>
</dbReference>
<feature type="domain" description="Aldehyde dehydrogenase" evidence="5">
    <location>
        <begin position="59"/>
        <end position="524"/>
    </location>
</feature>
<comment type="similarity">
    <text evidence="1">Belongs to the aldehyde dehydrogenase family.</text>
</comment>
<dbReference type="GO" id="GO:0006210">
    <property type="term" value="P:thymine catabolic process"/>
    <property type="evidence" value="ECO:0007669"/>
    <property type="project" value="TreeGrafter"/>
</dbReference>
<evidence type="ECO:0000256" key="2">
    <source>
        <dbReference type="ARBA" id="ARBA00013048"/>
    </source>
</evidence>
<reference evidence="6 7" key="1">
    <citation type="submission" date="2024-03" db="EMBL/GenBank/DDBJ databases">
        <title>Complete genome sequence of the green alga Chloropicon roscoffensis RCC1871.</title>
        <authorList>
            <person name="Lemieux C."/>
            <person name="Pombert J.-F."/>
            <person name="Otis C."/>
            <person name="Turmel M."/>
        </authorList>
    </citation>
    <scope>NUCLEOTIDE SEQUENCE [LARGE SCALE GENOMIC DNA]</scope>
    <source>
        <strain evidence="6 7">RCC1871</strain>
    </source>
</reference>
<dbReference type="FunFam" id="3.40.309.10:FF:000002">
    <property type="entry name" value="Methylmalonate-semialdehyde dehydrogenase (Acylating)"/>
    <property type="match status" value="1"/>
</dbReference>
<dbReference type="PANTHER" id="PTHR43866:SF3">
    <property type="entry name" value="METHYLMALONATE-SEMIALDEHYDE DEHYDROGENASE [ACYLATING], MITOCHONDRIAL"/>
    <property type="match status" value="1"/>
</dbReference>
<evidence type="ECO:0000313" key="7">
    <source>
        <dbReference type="Proteomes" id="UP001472866"/>
    </source>
</evidence>
<keyword evidence="3" id="KW-0560">Oxidoreductase</keyword>
<evidence type="ECO:0000256" key="1">
    <source>
        <dbReference type="ARBA" id="ARBA00009986"/>
    </source>
</evidence>